<comment type="similarity">
    <text evidence="7">Belongs to the AccD/PCCB family.</text>
</comment>
<comment type="function">
    <text evidence="7">Component of the acetyl coenzyme A carboxylase (ACC) complex. Biotin carboxylase (BC) catalyzes the carboxylation of biotin on its carrier protein (BCCP) and then the CO(2) group is transferred by the transcarboxylase to acetyl-CoA to form malonyl-CoA.</text>
</comment>
<comment type="subunit">
    <text evidence="1">Acetyl-CoA carboxylase is a heterohexamer composed of biotin carboxyl carrier protein, biotin carboxylase and 2 subunits each of ACCase subunit alpha and ACCase plastid-coded subunit beta (accD).</text>
</comment>
<dbReference type="InterPro" id="IPR034733">
    <property type="entry name" value="AcCoA_carboxyl_beta"/>
</dbReference>
<reference evidence="10" key="1">
    <citation type="journal article" date="2021" name="Nat. Plants">
        <title>Gene duplications and phylogenomic conflict underlie major pulses of phenotypic evolution in gymnosperms.</title>
        <authorList>
            <person name="Stull G.W."/>
            <person name="Qu X.J."/>
            <person name="Parins-Fukuchi C."/>
            <person name="Yang Y.Y."/>
            <person name="Yang J.B."/>
            <person name="Yang Z.Y."/>
            <person name="Hu Y."/>
            <person name="Ma H."/>
            <person name="Soltis P.S."/>
            <person name="Soltis D.E."/>
            <person name="Li D.Z."/>
            <person name="Smith S.A."/>
            <person name="Yi T.S."/>
        </authorList>
    </citation>
    <scope>NUCLEOTIDE SEQUENCE</scope>
</reference>
<dbReference type="GO" id="GO:0006633">
    <property type="term" value="P:fatty acid biosynthetic process"/>
    <property type="evidence" value="ECO:0007669"/>
    <property type="project" value="UniProtKB-KW"/>
</dbReference>
<keyword evidence="4 7" id="KW-0863">Zinc-finger</keyword>
<feature type="compositionally biased region" description="Acidic residues" evidence="8">
    <location>
        <begin position="204"/>
        <end position="214"/>
    </location>
</feature>
<dbReference type="EC" id="2.1.3.15" evidence="7"/>
<feature type="compositionally biased region" description="Acidic residues" evidence="8">
    <location>
        <begin position="247"/>
        <end position="259"/>
    </location>
</feature>
<keyword evidence="5 7" id="KW-0862">Zinc</keyword>
<evidence type="ECO:0000256" key="7">
    <source>
        <dbReference type="HAMAP-Rule" id="MF_01395"/>
    </source>
</evidence>
<keyword evidence="10" id="KW-0934">Plastid</keyword>
<feature type="binding site" evidence="7">
    <location>
        <position position="328"/>
    </location>
    <ligand>
        <name>Zn(2+)</name>
        <dbReference type="ChEBI" id="CHEBI:29105"/>
    </ligand>
</feature>
<dbReference type="GO" id="GO:0008270">
    <property type="term" value="F:zinc ion binding"/>
    <property type="evidence" value="ECO:0007669"/>
    <property type="project" value="UniProtKB-UniRule"/>
</dbReference>
<gene>
    <name evidence="7 10" type="primary">accD</name>
</gene>
<feature type="zinc finger region" description="C4-type" evidence="7">
    <location>
        <begin position="328"/>
        <end position="350"/>
    </location>
</feature>
<evidence type="ECO:0000256" key="3">
    <source>
        <dbReference type="ARBA" id="ARBA00022741"/>
    </source>
</evidence>
<evidence type="ECO:0000256" key="4">
    <source>
        <dbReference type="ARBA" id="ARBA00022771"/>
    </source>
</evidence>
<feature type="compositionally biased region" description="Acidic residues" evidence="8">
    <location>
        <begin position="268"/>
        <end position="289"/>
    </location>
</feature>
<feature type="binding site" evidence="7">
    <location>
        <position position="350"/>
    </location>
    <ligand>
        <name>Zn(2+)</name>
        <dbReference type="ChEBI" id="CHEBI:29105"/>
    </ligand>
</feature>
<dbReference type="SUPFAM" id="SSF52096">
    <property type="entry name" value="ClpP/crotonase"/>
    <property type="match status" value="2"/>
</dbReference>
<dbReference type="HAMAP" id="MF_01395">
    <property type="entry name" value="AcetylCoA_CT_beta"/>
    <property type="match status" value="1"/>
</dbReference>
<proteinExistence type="inferred from homology"/>
<geneLocation type="chloroplast" evidence="10"/>
<keyword evidence="10" id="KW-0150">Chloroplast</keyword>
<dbReference type="PROSITE" id="PS50980">
    <property type="entry name" value="COA_CT_NTER"/>
    <property type="match status" value="1"/>
</dbReference>
<organism evidence="10">
    <name type="scientific">Papuacedrus papuana</name>
    <dbReference type="NCBI Taxonomy" id="103977"/>
    <lineage>
        <taxon>Eukaryota</taxon>
        <taxon>Viridiplantae</taxon>
        <taxon>Streptophyta</taxon>
        <taxon>Embryophyta</taxon>
        <taxon>Tracheophyta</taxon>
        <taxon>Spermatophyta</taxon>
        <taxon>Pinopsida</taxon>
        <taxon>Pinidae</taxon>
        <taxon>Conifers II</taxon>
        <taxon>Cupressales</taxon>
        <taxon>Cupressaceae</taxon>
        <taxon>Papuacedrus</taxon>
    </lineage>
</organism>
<comment type="catalytic activity">
    <reaction evidence="7">
        <text>N(6)-carboxybiotinyl-L-lysyl-[protein] + acetyl-CoA = N(6)-biotinyl-L-lysyl-[protein] + malonyl-CoA</text>
        <dbReference type="Rhea" id="RHEA:54728"/>
        <dbReference type="Rhea" id="RHEA-COMP:10505"/>
        <dbReference type="Rhea" id="RHEA-COMP:10506"/>
        <dbReference type="ChEBI" id="CHEBI:57288"/>
        <dbReference type="ChEBI" id="CHEBI:57384"/>
        <dbReference type="ChEBI" id="CHEBI:83144"/>
        <dbReference type="ChEBI" id="CHEBI:83145"/>
        <dbReference type="EC" id="2.1.3.15"/>
    </reaction>
</comment>
<reference evidence="10" key="2">
    <citation type="submission" date="2021-01" db="EMBL/GenBank/DDBJ databases">
        <authorList>
            <person name="Stull G."/>
            <person name="Qu X.-J."/>
            <person name="Parins-Fukuchi C."/>
            <person name="Yang Y.-Y."/>
            <person name="Yang J.-B."/>
            <person name="Yang Z.-Y."/>
            <person name="Hu Y."/>
            <person name="Ma H."/>
            <person name="Soltis P."/>
            <person name="Soltis D."/>
            <person name="Li D.-Z."/>
            <person name="Smith S."/>
            <person name="Yi T.-S."/>
        </authorList>
    </citation>
    <scope>NUCLEOTIDE SEQUENCE</scope>
</reference>
<dbReference type="GO" id="GO:0009570">
    <property type="term" value="C:chloroplast stroma"/>
    <property type="evidence" value="ECO:0007669"/>
    <property type="project" value="UniProtKB-SubCell"/>
</dbReference>
<dbReference type="PRINTS" id="PR01070">
    <property type="entry name" value="ACCCTRFRASEB"/>
</dbReference>
<name>A0A8F8XB56_9CONI</name>
<dbReference type="EMBL" id="MW470986">
    <property type="protein sequence ID" value="QYB21961.1"/>
    <property type="molecule type" value="Genomic_DNA"/>
</dbReference>
<dbReference type="GO" id="GO:0005524">
    <property type="term" value="F:ATP binding"/>
    <property type="evidence" value="ECO:0007669"/>
    <property type="project" value="UniProtKB-KW"/>
</dbReference>
<feature type="region of interest" description="Disordered" evidence="8">
    <location>
        <begin position="188"/>
        <end position="312"/>
    </location>
</feature>
<feature type="domain" description="CoA carboxyltransferase N-terminal" evidence="9">
    <location>
        <begin position="760"/>
        <end position="1012"/>
    </location>
</feature>
<dbReference type="AlphaFoldDB" id="A0A8F8XB56"/>
<comment type="cofactor">
    <cofactor evidence="7">
        <name>Zn(2+)</name>
        <dbReference type="ChEBI" id="CHEBI:29105"/>
    </cofactor>
    <text evidence="7">Binds 1 zinc ion per subunit.</text>
</comment>
<dbReference type="GO" id="GO:0009317">
    <property type="term" value="C:acetyl-CoA carboxylase complex"/>
    <property type="evidence" value="ECO:0007669"/>
    <property type="project" value="InterPro"/>
</dbReference>
<keyword evidence="3 7" id="KW-0547">Nucleotide-binding</keyword>
<keyword evidence="7" id="KW-0479">Metal-binding</keyword>
<keyword evidence="7" id="KW-0276">Fatty acid metabolism</keyword>
<feature type="binding site" evidence="7">
    <location>
        <position position="347"/>
    </location>
    <ligand>
        <name>Zn(2+)</name>
        <dbReference type="ChEBI" id="CHEBI:29105"/>
    </ligand>
</feature>
<keyword evidence="2 7" id="KW-0808">Transferase</keyword>
<evidence type="ECO:0000256" key="2">
    <source>
        <dbReference type="ARBA" id="ARBA00022679"/>
    </source>
</evidence>
<sequence length="1012" mass="119304">MKRINGFSFDENNENIGNDEIINRYLSQEQIDLVVDAISNSLSEDMMQNALMRKNFVPDNLIMAHFFFIINYFSRKEESNFFSWIATNFGWRLLEEIYWKVEYDINPDFFQSLILIYPGIESLYPKIEFLFINNFSELRDFLLKKEFSSTKEKKKKEREIERMIRKIKRGIRRRFFIEYAENLFKNEERKAEEEEEKYEKEQEEKEEEEEEKEEEEKHDKDSEYINETKPVDSEDSEYINETKPVDSEDSESMLEDSEYINETKPVDSEDSESMLEDSEDSESMEDSEYINETKPVDSEDSESINETKPVDSEDRWNSERFKHLWFLCENCDTLIYKIFFLEQKGVCSECGATLQLTSSERIQLLIDHGTWRPMNKTLSSMDVLEKKHITFDIKMVQKYSYVLYERICDCFFHNQFLKNWNALKILVKYNHTLGDIVNVVLEKKLIQYLNLDSKKTMSIIQDIIDTSLNTVQFVLFEIGKKIRNEFYWVRLLHPDPDLEKKDIDDIDISDTSISDLDTDIDVSIDTDISLSIATSLDDRDYSILTYLLDNSVNMKQRIFLQYEHLNKHFINLKLLLKSAQKLANLKEKLLSQDKLLKIASVFLMKIEVYFPEEKRKMRKIKKIFPFYPGNDPETNYFLWLRKHMSICLMETYLVFKKLKYWFQNRYSYLLEEFYRFGSDILVEYVKNQDHDDCDNIMMPNDDPLYWTNEYSREIEDLYKKEKAEAPAWDRLWAFCLLQLMKDFSATTIRILDNKEKFLFCKKKEETYIEDIEDTEDMEEEYPLTYASLTKEEKEYIDASVALIRSQLNLGKDDFLDTEEEQCYDDYNISYQKDTGLLDAIQTGIGQINGFTVAFGVMDFQFMGGSMGSVVGEKISRLIQYATEHFLPLILVCASGGARMQEGSYSLMQMNKIAAVLHTHQKEKSLLYISVLTSPTTGGVTASFGMLGDVTIVEPNAYIAFAGKRVIEQTLNQIVDDDDQISDSLFDFGMFDSMVPRALLKNVLSEIIDLYYV</sequence>
<comment type="pathway">
    <text evidence="7">Lipid metabolism; malonyl-CoA biosynthesis; malonyl-CoA from acetyl-CoA: step 1/1.</text>
</comment>
<protein>
    <recommendedName>
        <fullName evidence="7">Acetyl-coenzyme A carboxylase carboxyl transferase subunit beta, chloroplastic</fullName>
        <shortName evidence="7">ACCase subunit beta</shortName>
        <shortName evidence="7">Acetyl-CoA carboxylase carboxyltransferase subunit beta</shortName>
        <ecNumber evidence="7">2.1.3.15</ecNumber>
    </recommendedName>
</protein>
<evidence type="ECO:0000256" key="6">
    <source>
        <dbReference type="ARBA" id="ARBA00022840"/>
    </source>
</evidence>
<dbReference type="PANTHER" id="PTHR42995">
    <property type="entry name" value="ACETYL-COENZYME A CARBOXYLASE CARBOXYL TRANSFERASE SUBUNIT BETA, CHLOROPLASTIC"/>
    <property type="match status" value="1"/>
</dbReference>
<comment type="subcellular location">
    <subcellularLocation>
        <location evidence="7">Plastid</location>
        <location evidence="7">Chloroplast stroma</location>
    </subcellularLocation>
</comment>
<dbReference type="Pfam" id="PF01039">
    <property type="entry name" value="Carboxyl_trans"/>
    <property type="match status" value="1"/>
</dbReference>
<dbReference type="GO" id="GO:0016743">
    <property type="term" value="F:carboxyl- or carbamoyltransferase activity"/>
    <property type="evidence" value="ECO:0007669"/>
    <property type="project" value="UniProtKB-UniRule"/>
</dbReference>
<dbReference type="GO" id="GO:0003989">
    <property type="term" value="F:acetyl-CoA carboxylase activity"/>
    <property type="evidence" value="ECO:0007669"/>
    <property type="project" value="InterPro"/>
</dbReference>
<feature type="compositionally biased region" description="Basic and acidic residues" evidence="8">
    <location>
        <begin position="188"/>
        <end position="203"/>
    </location>
</feature>
<evidence type="ECO:0000313" key="10">
    <source>
        <dbReference type="EMBL" id="QYB21961.1"/>
    </source>
</evidence>
<evidence type="ECO:0000256" key="1">
    <source>
        <dbReference type="ARBA" id="ARBA00011842"/>
    </source>
</evidence>
<comment type="subunit">
    <text evidence="7">Acetyl-CoA carboxylase is a heterohexamer composed of biotin carboxyl carrier protein, biotin carboxylase and two subunits each of ACCase subunit alpha and ACCase plastid-coded subunit beta (accD).</text>
</comment>
<dbReference type="GO" id="GO:2001295">
    <property type="term" value="P:malonyl-CoA biosynthetic process"/>
    <property type="evidence" value="ECO:0007669"/>
    <property type="project" value="UniProtKB-UniRule"/>
</dbReference>
<evidence type="ECO:0000259" key="9">
    <source>
        <dbReference type="PROSITE" id="PS50980"/>
    </source>
</evidence>
<evidence type="ECO:0000256" key="5">
    <source>
        <dbReference type="ARBA" id="ARBA00022833"/>
    </source>
</evidence>
<keyword evidence="7" id="KW-0443">Lipid metabolism</keyword>
<dbReference type="InterPro" id="IPR011762">
    <property type="entry name" value="COA_CT_N"/>
</dbReference>
<dbReference type="PANTHER" id="PTHR42995:SF5">
    <property type="entry name" value="ACETYL-COENZYME A CARBOXYLASE CARBOXYL TRANSFERASE SUBUNIT BETA, CHLOROPLASTIC"/>
    <property type="match status" value="1"/>
</dbReference>
<dbReference type="UniPathway" id="UPA00655">
    <property type="reaction ID" value="UER00711"/>
</dbReference>
<dbReference type="InterPro" id="IPR000438">
    <property type="entry name" value="Acetyl_CoA_COase_Trfase_b_su"/>
</dbReference>
<dbReference type="Gene3D" id="3.90.226.10">
    <property type="entry name" value="2-enoyl-CoA Hydratase, Chain A, domain 1"/>
    <property type="match status" value="2"/>
</dbReference>
<keyword evidence="7" id="KW-0444">Lipid biosynthesis</keyword>
<accession>A0A8F8XB56</accession>
<feature type="binding site" evidence="7">
    <location>
        <position position="331"/>
    </location>
    <ligand>
        <name>Zn(2+)</name>
        <dbReference type="ChEBI" id="CHEBI:29105"/>
    </ligand>
</feature>
<dbReference type="InterPro" id="IPR029045">
    <property type="entry name" value="ClpP/crotonase-like_dom_sf"/>
</dbReference>
<evidence type="ECO:0000256" key="8">
    <source>
        <dbReference type="SAM" id="MobiDB-lite"/>
    </source>
</evidence>
<keyword evidence="6 7" id="KW-0067">ATP-binding</keyword>
<keyword evidence="7" id="KW-0275">Fatty acid biosynthesis</keyword>